<sequence length="326" mass="37661">KSNKIIYGFQSRPFMSPLFFYGCSYLQLNLTGPFPHLFSLTIRLHHQINHLLHFIPNNGPQSSFSQLHTHPFLLHQHLRIMTLLSCYWPRNDRNPLAQALLHGIPPTMTEKRTYRLMRQNVQLGCPVSHQQTQILPLESLFEPFWQPFLPKLSFQIEPQWRPYHPNERLQTLLQSDSQFHHLGCSDCVLRTKGDVENGFGFFLGKKRTNTPNGAFNVIPEDLESEGFDFFDGVTQPGMRFQRQLQLGTVETAAFRETSDLEFFRLRFPVREFEPDRHVGRSAVSATGRESDTDGIEAIGNAHRPPHEHVGDNTKRRPAIFTDGFVD</sequence>
<dbReference type="EMBL" id="JAATIQ010000191">
    <property type="protein sequence ID" value="KAF4372012.1"/>
    <property type="molecule type" value="Genomic_DNA"/>
</dbReference>
<dbReference type="AlphaFoldDB" id="A0A7J6FMT5"/>
<reference evidence="2 3" key="1">
    <citation type="journal article" date="2020" name="bioRxiv">
        <title>Sequence and annotation of 42 cannabis genomes reveals extensive copy number variation in cannabinoid synthesis and pathogen resistance genes.</title>
        <authorList>
            <person name="Mckernan K.J."/>
            <person name="Helbert Y."/>
            <person name="Kane L.T."/>
            <person name="Ebling H."/>
            <person name="Zhang L."/>
            <person name="Liu B."/>
            <person name="Eaton Z."/>
            <person name="Mclaughlin S."/>
            <person name="Kingan S."/>
            <person name="Baybayan P."/>
            <person name="Concepcion G."/>
            <person name="Jordan M."/>
            <person name="Riva A."/>
            <person name="Barbazuk W."/>
            <person name="Harkins T."/>
        </authorList>
    </citation>
    <scope>NUCLEOTIDE SEQUENCE [LARGE SCALE GENOMIC DNA]</scope>
    <source>
        <strain evidence="3">cv. Jamaican Lion 4</strain>
        <tissue evidence="2">Leaf</tissue>
    </source>
</reference>
<gene>
    <name evidence="2" type="ORF">G4B88_001512</name>
</gene>
<feature type="non-terminal residue" evidence="2">
    <location>
        <position position="326"/>
    </location>
</feature>
<dbReference type="Proteomes" id="UP000583929">
    <property type="component" value="Unassembled WGS sequence"/>
</dbReference>
<evidence type="ECO:0000313" key="3">
    <source>
        <dbReference type="Proteomes" id="UP000583929"/>
    </source>
</evidence>
<evidence type="ECO:0000313" key="2">
    <source>
        <dbReference type="EMBL" id="KAF4372012.1"/>
    </source>
</evidence>
<keyword evidence="3" id="KW-1185">Reference proteome</keyword>
<organism evidence="2 3">
    <name type="scientific">Cannabis sativa</name>
    <name type="common">Hemp</name>
    <name type="synonym">Marijuana</name>
    <dbReference type="NCBI Taxonomy" id="3483"/>
    <lineage>
        <taxon>Eukaryota</taxon>
        <taxon>Viridiplantae</taxon>
        <taxon>Streptophyta</taxon>
        <taxon>Embryophyta</taxon>
        <taxon>Tracheophyta</taxon>
        <taxon>Spermatophyta</taxon>
        <taxon>Magnoliopsida</taxon>
        <taxon>eudicotyledons</taxon>
        <taxon>Gunneridae</taxon>
        <taxon>Pentapetalae</taxon>
        <taxon>rosids</taxon>
        <taxon>fabids</taxon>
        <taxon>Rosales</taxon>
        <taxon>Cannabaceae</taxon>
        <taxon>Cannabis</taxon>
    </lineage>
</organism>
<feature type="region of interest" description="Disordered" evidence="1">
    <location>
        <begin position="300"/>
        <end position="326"/>
    </location>
</feature>
<protein>
    <submittedName>
        <fullName evidence="2">Uncharacterized protein</fullName>
    </submittedName>
</protein>
<name>A0A7J6FMT5_CANSA</name>
<evidence type="ECO:0000256" key="1">
    <source>
        <dbReference type="SAM" id="MobiDB-lite"/>
    </source>
</evidence>
<accession>A0A7J6FMT5</accession>
<comment type="caution">
    <text evidence="2">The sequence shown here is derived from an EMBL/GenBank/DDBJ whole genome shotgun (WGS) entry which is preliminary data.</text>
</comment>
<proteinExistence type="predicted"/>
<feature type="compositionally biased region" description="Basic and acidic residues" evidence="1">
    <location>
        <begin position="304"/>
        <end position="314"/>
    </location>
</feature>